<dbReference type="InterPro" id="IPR003423">
    <property type="entry name" value="OMP_efflux"/>
</dbReference>
<proteinExistence type="inferred from homology"/>
<dbReference type="NCBIfam" id="TIGR01844">
    <property type="entry name" value="type_I_sec_TolC"/>
    <property type="match status" value="1"/>
</dbReference>
<evidence type="ECO:0000256" key="6">
    <source>
        <dbReference type="ARBA" id="ARBA00023136"/>
    </source>
</evidence>
<dbReference type="GO" id="GO:0015288">
    <property type="term" value="F:porin activity"/>
    <property type="evidence" value="ECO:0007669"/>
    <property type="project" value="TreeGrafter"/>
</dbReference>
<dbReference type="OrthoDB" id="9814637at2"/>
<comment type="similarity">
    <text evidence="2">Belongs to the outer membrane factor (OMF) (TC 1.B.17) family.</text>
</comment>
<keyword evidence="3" id="KW-0813">Transport</keyword>
<dbReference type="AlphaFoldDB" id="A0A1N6GET0"/>
<keyword evidence="8" id="KW-0732">Signal</keyword>
<dbReference type="EMBL" id="FSRE01000003">
    <property type="protein sequence ID" value="SIO06023.1"/>
    <property type="molecule type" value="Genomic_DNA"/>
</dbReference>
<dbReference type="SUPFAM" id="SSF56954">
    <property type="entry name" value="Outer membrane efflux proteins (OEP)"/>
    <property type="match status" value="1"/>
</dbReference>
<dbReference type="GO" id="GO:0009279">
    <property type="term" value="C:cell outer membrane"/>
    <property type="evidence" value="ECO:0007669"/>
    <property type="project" value="UniProtKB-SubCell"/>
</dbReference>
<evidence type="ECO:0000256" key="3">
    <source>
        <dbReference type="ARBA" id="ARBA00022448"/>
    </source>
</evidence>
<evidence type="ECO:0000256" key="2">
    <source>
        <dbReference type="ARBA" id="ARBA00007613"/>
    </source>
</evidence>
<name>A0A1N6GET0_9GAMM</name>
<reference evidence="9 10" key="1">
    <citation type="submission" date="2016-11" db="EMBL/GenBank/DDBJ databases">
        <authorList>
            <person name="Jaros S."/>
            <person name="Januszkiewicz K."/>
            <person name="Wedrychowicz H."/>
        </authorList>
    </citation>
    <scope>NUCLEOTIDE SEQUENCE [LARGE SCALE GENOMIC DNA]</scope>
    <source>
        <strain evidence="9 10">DSM 17737</strain>
    </source>
</reference>
<dbReference type="PROSITE" id="PS51257">
    <property type="entry name" value="PROKAR_LIPOPROTEIN"/>
    <property type="match status" value="1"/>
</dbReference>
<keyword evidence="5" id="KW-0812">Transmembrane</keyword>
<dbReference type="PANTHER" id="PTHR30026">
    <property type="entry name" value="OUTER MEMBRANE PROTEIN TOLC"/>
    <property type="match status" value="1"/>
</dbReference>
<dbReference type="Pfam" id="PF02321">
    <property type="entry name" value="OEP"/>
    <property type="match status" value="2"/>
</dbReference>
<dbReference type="InterPro" id="IPR051906">
    <property type="entry name" value="TolC-like"/>
</dbReference>
<keyword evidence="4" id="KW-1134">Transmembrane beta strand</keyword>
<keyword evidence="7" id="KW-0998">Cell outer membrane</keyword>
<comment type="subcellular location">
    <subcellularLocation>
        <location evidence="1">Cell outer membrane</location>
    </subcellularLocation>
</comment>
<evidence type="ECO:0000313" key="10">
    <source>
        <dbReference type="Proteomes" id="UP000198461"/>
    </source>
</evidence>
<keyword evidence="10" id="KW-1185">Reference proteome</keyword>
<dbReference type="RefSeq" id="WP_074201589.1">
    <property type="nucleotide sequence ID" value="NZ_FSRE01000003.1"/>
</dbReference>
<evidence type="ECO:0000256" key="1">
    <source>
        <dbReference type="ARBA" id="ARBA00004442"/>
    </source>
</evidence>
<evidence type="ECO:0000256" key="4">
    <source>
        <dbReference type="ARBA" id="ARBA00022452"/>
    </source>
</evidence>
<evidence type="ECO:0000256" key="8">
    <source>
        <dbReference type="SAM" id="SignalP"/>
    </source>
</evidence>
<feature type="signal peptide" evidence="8">
    <location>
        <begin position="1"/>
        <end position="21"/>
    </location>
</feature>
<dbReference type="PANTHER" id="PTHR30026:SF22">
    <property type="entry name" value="OUTER MEMBRANE EFFLUX PROTEIN"/>
    <property type="match status" value="1"/>
</dbReference>
<dbReference type="STRING" id="364032.SAMN05443662_1311"/>
<dbReference type="Proteomes" id="UP000198461">
    <property type="component" value="Unassembled WGS sequence"/>
</dbReference>
<accession>A0A1N6GET0</accession>
<gene>
    <name evidence="9" type="ORF">SAMN05443662_1311</name>
</gene>
<dbReference type="Gene3D" id="1.20.1600.10">
    <property type="entry name" value="Outer membrane efflux proteins (OEP)"/>
    <property type="match status" value="1"/>
</dbReference>
<organism evidence="9 10">
    <name type="scientific">Sulfurivirga caldicuralii</name>
    <dbReference type="NCBI Taxonomy" id="364032"/>
    <lineage>
        <taxon>Bacteria</taxon>
        <taxon>Pseudomonadati</taxon>
        <taxon>Pseudomonadota</taxon>
        <taxon>Gammaproteobacteria</taxon>
        <taxon>Thiotrichales</taxon>
        <taxon>Piscirickettsiaceae</taxon>
        <taxon>Sulfurivirga</taxon>
    </lineage>
</organism>
<feature type="chain" id="PRO_5012365023" evidence="8">
    <location>
        <begin position="22"/>
        <end position="443"/>
    </location>
</feature>
<evidence type="ECO:0000313" key="9">
    <source>
        <dbReference type="EMBL" id="SIO06023.1"/>
    </source>
</evidence>
<sequence length="443" mass="50708">MRQYSITPIVCGLLISCSTWADTLPEAIKDGLKLNPEVRAELAKYRAYRYDLREGKADYYLQIDLNAGIGYEEYKSPTVSKAKGLTRQELAIKLTQNLFRGFATQNNVKRLQARLDAQGLYAESVVSDIALEISKAYLDILRSQELVQLGKLNVENHKKIFQQIKMRFDSGLSDEVELDQAKARYALAQSNLLAQKSKLADALARYHRLVGHDAPRELSLPTFDYKIPPDLETAIKIALTDHPRLLSAYADVAEAKAQAFANKGNFYPTVNLEVEKRWDRNTNGVKGSTEDFQAMVRMNYNLYKGGADEAKYKSTVALYQQAMEIRNRARREVMEDLRYAWDTMTMAQNQLQYLDQHIQLTRSTLLGYRKQFALGRRSLLDLLNTENEYNQALTKMTETRYDLLQAQYRVVADMGHLLDMLKINYDVKTAAEKAEVESSYLKE</sequence>
<dbReference type="GO" id="GO:1990281">
    <property type="term" value="C:efflux pump complex"/>
    <property type="evidence" value="ECO:0007669"/>
    <property type="project" value="TreeGrafter"/>
</dbReference>
<evidence type="ECO:0000256" key="7">
    <source>
        <dbReference type="ARBA" id="ARBA00023237"/>
    </source>
</evidence>
<evidence type="ECO:0000256" key="5">
    <source>
        <dbReference type="ARBA" id="ARBA00022692"/>
    </source>
</evidence>
<dbReference type="GO" id="GO:0015562">
    <property type="term" value="F:efflux transmembrane transporter activity"/>
    <property type="evidence" value="ECO:0007669"/>
    <property type="project" value="InterPro"/>
</dbReference>
<protein>
    <submittedName>
        <fullName evidence="9">Outer membrane protein, adhesin transport system</fullName>
    </submittedName>
</protein>
<keyword evidence="6" id="KW-0472">Membrane</keyword>
<dbReference type="InterPro" id="IPR010130">
    <property type="entry name" value="T1SS_OMP_TolC"/>
</dbReference>